<dbReference type="Proteomes" id="UP000595140">
    <property type="component" value="Unassembled WGS sequence"/>
</dbReference>
<evidence type="ECO:0008006" key="6">
    <source>
        <dbReference type="Google" id="ProtNLM"/>
    </source>
</evidence>
<dbReference type="InterPro" id="IPR032795">
    <property type="entry name" value="DUF3741-assoc"/>
</dbReference>
<evidence type="ECO:0000313" key="4">
    <source>
        <dbReference type="EMBL" id="VFQ74985.1"/>
    </source>
</evidence>
<evidence type="ECO:0000259" key="2">
    <source>
        <dbReference type="Pfam" id="PF14309"/>
    </source>
</evidence>
<feature type="compositionally biased region" description="Basic and acidic residues" evidence="1">
    <location>
        <begin position="362"/>
        <end position="371"/>
    </location>
</feature>
<organism evidence="4 5">
    <name type="scientific">Cuscuta campestris</name>
    <dbReference type="NCBI Taxonomy" id="132261"/>
    <lineage>
        <taxon>Eukaryota</taxon>
        <taxon>Viridiplantae</taxon>
        <taxon>Streptophyta</taxon>
        <taxon>Embryophyta</taxon>
        <taxon>Tracheophyta</taxon>
        <taxon>Spermatophyta</taxon>
        <taxon>Magnoliopsida</taxon>
        <taxon>eudicotyledons</taxon>
        <taxon>Gunneridae</taxon>
        <taxon>Pentapetalae</taxon>
        <taxon>asterids</taxon>
        <taxon>lamiids</taxon>
        <taxon>Solanales</taxon>
        <taxon>Convolvulaceae</taxon>
        <taxon>Cuscuteae</taxon>
        <taxon>Cuscuta</taxon>
        <taxon>Cuscuta subgen. Grammica</taxon>
        <taxon>Cuscuta sect. Cleistogrammica</taxon>
    </lineage>
</organism>
<feature type="region of interest" description="Disordered" evidence="1">
    <location>
        <begin position="472"/>
        <end position="507"/>
    </location>
</feature>
<name>A0A484LEM8_9ASTE</name>
<feature type="compositionally biased region" description="Low complexity" evidence="1">
    <location>
        <begin position="270"/>
        <end position="284"/>
    </location>
</feature>
<evidence type="ECO:0000259" key="3">
    <source>
        <dbReference type="Pfam" id="PF14383"/>
    </source>
</evidence>
<dbReference type="PANTHER" id="PTHR31680:SF4">
    <property type="entry name" value="LONGIFOLIA PROTEIN"/>
    <property type="match status" value="1"/>
</dbReference>
<feature type="region of interest" description="Disordered" evidence="1">
    <location>
        <begin position="523"/>
        <end position="621"/>
    </location>
</feature>
<reference evidence="4 5" key="1">
    <citation type="submission" date="2018-04" db="EMBL/GenBank/DDBJ databases">
        <authorList>
            <person name="Vogel A."/>
        </authorList>
    </citation>
    <scope>NUCLEOTIDE SEQUENCE [LARGE SCALE GENOMIC DNA]</scope>
</reference>
<dbReference type="AlphaFoldDB" id="A0A484LEM8"/>
<accession>A0A484LEM8</accession>
<feature type="region of interest" description="Disordered" evidence="1">
    <location>
        <begin position="213"/>
        <end position="291"/>
    </location>
</feature>
<feature type="compositionally biased region" description="Polar residues" evidence="1">
    <location>
        <begin position="68"/>
        <end position="83"/>
    </location>
</feature>
<feature type="compositionally biased region" description="Low complexity" evidence="1">
    <location>
        <begin position="478"/>
        <end position="488"/>
    </location>
</feature>
<sequence length="975" mass="108835">MAAKLLHSLTEDNPDLRKQIGCMTGIFQLFDRPQMISGGRRLVGNSPKRISGSSHFNDETSEKEPSSIYHQRSTAAESNQTHKNATEKQRFSTESSRPSFSSSSRSSSFSSLDCNRTVQPESAAFDRAVFPETPSRDPKNQLKASQQYGRQILDIRDVVKESMNREALNMKATLRDKVAESMVKLKKDSPTPLDLKESLRVLAKLREAPWHYGEPRQLSRSPSISKDAPRFSYDGKETRQLSFDSRDISKSILKQPPRLSLDGRESPTQSFHSDSKSSFSSKSSRQTPARPPSVVAKLMGLDTLPDSSSNICQFDDPIPLSLSSEVTDQCHNRIQTSPSWRNPSSGLKPISRFPVEPAPWKQADKTQRCPEKLTSSNNIDAPAKLPSSFPSVYSEIENRLNDLEFTDSGKDLRALKQILEAMQAKGLLENQNVQEDSKLSGQNEQRIRGSNSLRSFESPIVIMKPAKLMEQSRIPFDSRGSSSCSSKGFRGRKGAVTMETGQTTKNQNLRAFQKVNAVNTLDSKTNSRCSKSTQASVRSKENTATSGSFKTPGPISPRLQQRRIDLEKRSKPPTPPSDPNRLRKQINKQAGESNSPGGRRRSKNSSIQQNDDRLSENEISIQSNGSVISDAKEDLEVTSSLASFEKSSIRSPMKYAEKRLSSVLCEDGSPAAMAPPEYPSPVSVLDNLVYADESPLSGKRVPEVLGNRYKNPDRLSSTASCNPSDDHIWNETAYDVTPEFNRRKLQNIDNLVQKLRRLNSSHDEGRTDYIASLCENTNPDHRYVSEILLASGLLLRDIGSSITMFQFHQPGLPINPELFYVLEQTKSESITESKCEGKAHRKLVFDIVNEILASKLAFSSDPWSKKNPQKLAKGGLNAQKLLRELCMEIDHQFQAKPPKSDPEDGDGGLKNMAWEDVVHKSERWTDFTQEVSGIVLDIERLVFKDLVSELVRGEGDCSSVATKPSNSRRRQLFMK</sequence>
<dbReference type="EMBL" id="OOIL02001413">
    <property type="protein sequence ID" value="VFQ74985.1"/>
    <property type="molecule type" value="Genomic_DNA"/>
</dbReference>
<dbReference type="Pfam" id="PF14383">
    <property type="entry name" value="VARLMGL"/>
    <property type="match status" value="1"/>
</dbReference>
<feature type="compositionally biased region" description="Polar residues" evidence="1">
    <location>
        <begin position="334"/>
        <end position="345"/>
    </location>
</feature>
<evidence type="ECO:0000313" key="5">
    <source>
        <dbReference type="Proteomes" id="UP000595140"/>
    </source>
</evidence>
<keyword evidence="5" id="KW-1185">Reference proteome</keyword>
<feature type="compositionally biased region" description="Basic and acidic residues" evidence="1">
    <location>
        <begin position="227"/>
        <end position="249"/>
    </location>
</feature>
<dbReference type="PANTHER" id="PTHR31680">
    <property type="entry name" value="LONGIFOLIA PROTEIN"/>
    <property type="match status" value="1"/>
</dbReference>
<dbReference type="Pfam" id="PF14309">
    <property type="entry name" value="DUF4378"/>
    <property type="match status" value="1"/>
</dbReference>
<feature type="domain" description="DUF3741" evidence="3">
    <location>
        <begin position="289"/>
        <end position="309"/>
    </location>
</feature>
<dbReference type="InterPro" id="IPR025486">
    <property type="entry name" value="DUF4378"/>
</dbReference>
<feature type="compositionally biased region" description="Polar residues" evidence="1">
    <location>
        <begin position="523"/>
        <end position="549"/>
    </location>
</feature>
<proteinExistence type="predicted"/>
<dbReference type="OrthoDB" id="769613at2759"/>
<protein>
    <recommendedName>
        <fullName evidence="6">DUF4378 domain-containing protein</fullName>
    </recommendedName>
</protein>
<feature type="compositionally biased region" description="Low complexity" evidence="1">
    <location>
        <begin position="92"/>
        <end position="111"/>
    </location>
</feature>
<feature type="region of interest" description="Disordered" evidence="1">
    <location>
        <begin position="38"/>
        <end position="148"/>
    </location>
</feature>
<feature type="domain" description="DUF4378" evidence="2">
    <location>
        <begin position="780"/>
        <end position="949"/>
    </location>
</feature>
<gene>
    <name evidence="4" type="ORF">CCAM_LOCUS16761</name>
</gene>
<evidence type="ECO:0000256" key="1">
    <source>
        <dbReference type="SAM" id="MobiDB-lite"/>
    </source>
</evidence>
<feature type="compositionally biased region" description="Basic and acidic residues" evidence="1">
    <location>
        <begin position="56"/>
        <end position="65"/>
    </location>
</feature>
<feature type="region of interest" description="Disordered" evidence="1">
    <location>
        <begin position="334"/>
        <end position="381"/>
    </location>
</feature>
<feature type="compositionally biased region" description="Polar residues" evidence="1">
    <location>
        <begin position="587"/>
        <end position="596"/>
    </location>
</feature>
<dbReference type="GO" id="GO:0051513">
    <property type="term" value="P:regulation of monopolar cell growth"/>
    <property type="evidence" value="ECO:0007669"/>
    <property type="project" value="InterPro"/>
</dbReference>
<dbReference type="InterPro" id="IPR033334">
    <property type="entry name" value="LNG1/2"/>
</dbReference>